<evidence type="ECO:0000259" key="2">
    <source>
        <dbReference type="Pfam" id="PF13116"/>
    </source>
</evidence>
<dbReference type="InterPro" id="IPR025263">
    <property type="entry name" value="YhdP_central"/>
</dbReference>
<feature type="region of interest" description="Disordered" evidence="1">
    <location>
        <begin position="993"/>
        <end position="1015"/>
    </location>
</feature>
<comment type="caution">
    <text evidence="3">The sequence shown here is derived from an EMBL/GenBank/DDBJ whole genome shotgun (WGS) entry which is preliminary data.</text>
</comment>
<keyword evidence="4" id="KW-1185">Reference proteome</keyword>
<name>A0A4U8TNM7_9HELI</name>
<evidence type="ECO:0000313" key="3">
    <source>
        <dbReference type="EMBL" id="TLE02200.1"/>
    </source>
</evidence>
<dbReference type="Proteomes" id="UP000029707">
    <property type="component" value="Unassembled WGS sequence"/>
</dbReference>
<accession>A0A4U8TNM7</accession>
<dbReference type="Pfam" id="PF13116">
    <property type="entry name" value="YhdP"/>
    <property type="match status" value="1"/>
</dbReference>
<dbReference type="EMBL" id="JRMQ02000003">
    <property type="protein sequence ID" value="TLE02200.1"/>
    <property type="molecule type" value="Genomic_DNA"/>
</dbReference>
<gene>
    <name evidence="3" type="ORF">LS65_003405</name>
</gene>
<proteinExistence type="predicted"/>
<organism evidence="3 4">
    <name type="scientific">Helicobacter japonicus</name>
    <dbReference type="NCBI Taxonomy" id="425400"/>
    <lineage>
        <taxon>Bacteria</taxon>
        <taxon>Pseudomonadati</taxon>
        <taxon>Campylobacterota</taxon>
        <taxon>Epsilonproteobacteria</taxon>
        <taxon>Campylobacterales</taxon>
        <taxon>Helicobacteraceae</taxon>
        <taxon>Helicobacter</taxon>
    </lineage>
</organism>
<evidence type="ECO:0000313" key="4">
    <source>
        <dbReference type="Proteomes" id="UP000029707"/>
    </source>
</evidence>
<protein>
    <submittedName>
        <fullName evidence="3">DUF3971 domain-containing protein</fullName>
    </submittedName>
</protein>
<evidence type="ECO:0000256" key="1">
    <source>
        <dbReference type="SAM" id="MobiDB-lite"/>
    </source>
</evidence>
<reference evidence="3 4" key="1">
    <citation type="journal article" date="2014" name="Genome Announc.">
        <title>Draft genome sequences of eight enterohepatic helicobacter species isolated from both laboratory and wild rodents.</title>
        <authorList>
            <person name="Sheh A."/>
            <person name="Shen Z."/>
            <person name="Fox J.G."/>
        </authorList>
    </citation>
    <scope>NUCLEOTIDE SEQUENCE [LARGE SCALE GENOMIC DNA]</scope>
    <source>
        <strain evidence="3 4">MIT 01-6451</strain>
    </source>
</reference>
<feature type="domain" description="YhdP central" evidence="2">
    <location>
        <begin position="236"/>
        <end position="922"/>
    </location>
</feature>
<dbReference type="AlphaFoldDB" id="A0A4U8TNM7"/>
<dbReference type="STRING" id="425400.LS65_01070"/>
<sequence>MVITMMTKKSKSIASIVIFLGILLSLSIMGYKILSNGIYSPSISFGKTRVEGFYLRLNNKLILHIDTLDLSHLQSSSNTQAKDDEDSMSARDILTWIKRFLFVLSYFEKLDIEHIVLEDNLQRSVHYDGESYTINLPEIVAQFAIEEGNKVTELHIAQLDIVSLGIQIQGSLFYQGVKQTIEADISISPKEQTNDPEQPTLYIRAITDFHKIDLEASSSHLYNLNTIKPFILKLKNQTLNDWLFKNVHYDVLKLHSLRFQSTLDKHFFTKLQKTLELDLAIESPKIYLAAHLKPIQATRVILYMRDENLQFLLKEPFFTQINLDGSEVKISNIFTQPLSVKVSIVSQNASINDDLNELLQVYGVNLPLRSADSALQVGLDIDIMNENKQTKVWLNGSIKAENTSLKFGDQSLKAQQLQLNFAQDNTKAYIQLLNTKIDYAKSIQGTLNALWNLQTSKLQGDLLIDKFALSSQSFSQNITLPQAPKESDELTKRIIQAIYDESKKGFSEEILKINKNHLKKISILGDLGQHKIITLPDFALNIDIAEDNVFTLNDIAKIYPYSPILQYFGISQGTLSIKTADFQNIELNAQISGLKYPLYTKDSRILNDMSLKGQINEKGIFIESLDKKFLLIKEGNIVKIILNGYNLYINEVFSSSIPILAQINQKNESGEKLSAQEREEQEAFIRAKRQYERVNQISPHITYLEARDMDFILGNYTIPSDNASLSIRDGMIRADVTYGNGVANADIAYSRASVKMSNFSDKFLNRVWQRDIFKGGLFNFKGIYDEGALKGEISMQNTTYKDLAIVQNVLALIDTIPALLTFRKPGLGANGYEIKNGKVHFVINDEYLVLENIDLVGSSIDVEGGGLVKLDSKELDIVLKASTLKTLTDVISKIPLINYVILGDDGKFVTGIVMKGTLDKPKSEVSIVEDLLLSPFEMVGRILKPVDSLLNGLANAIGGDTESIENIQEMNTLANPQEDTQSYQQIAPEEIMQDFKDIPNEPNLPQQETKDSANK</sequence>
<dbReference type="OrthoDB" id="5332226at2"/>